<dbReference type="PROSITE" id="PS51203">
    <property type="entry name" value="CS"/>
    <property type="match status" value="1"/>
</dbReference>
<dbReference type="Pfam" id="PF04968">
    <property type="entry name" value="CHORD"/>
    <property type="match status" value="1"/>
</dbReference>
<dbReference type="PROSITE" id="PS51401">
    <property type="entry name" value="CHORD"/>
    <property type="match status" value="1"/>
</dbReference>
<dbReference type="PANTHER" id="PTHR46983:SF3">
    <property type="entry name" value="CHPADIPLOID STATE MAINTENANCE PROTEIN CHPA"/>
    <property type="match status" value="1"/>
</dbReference>
<feature type="non-terminal residue" evidence="7">
    <location>
        <position position="211"/>
    </location>
</feature>
<dbReference type="SUPFAM" id="SSF49764">
    <property type="entry name" value="HSP20-like chaperones"/>
    <property type="match status" value="1"/>
</dbReference>
<comment type="caution">
    <text evidence="7">The sequence shown here is derived from an EMBL/GenBank/DDBJ whole genome shotgun (WGS) entry which is preliminary data.</text>
</comment>
<gene>
    <name evidence="7" type="ORF">FALBO_8732</name>
</gene>
<evidence type="ECO:0000256" key="2">
    <source>
        <dbReference type="ARBA" id="ARBA00022737"/>
    </source>
</evidence>
<dbReference type="PANTHER" id="PTHR46983">
    <property type="entry name" value="CYSTEINE AND HISTIDINE-RICH DOMAIN-CONTAINING PROTEIN 1"/>
    <property type="match status" value="1"/>
</dbReference>
<keyword evidence="1" id="KW-0479">Metal-binding</keyword>
<accession>A0A8H4LBB0</accession>
<evidence type="ECO:0000313" key="7">
    <source>
        <dbReference type="EMBL" id="KAF4464439.1"/>
    </source>
</evidence>
<dbReference type="InterPro" id="IPR008978">
    <property type="entry name" value="HSP20-like_chaperone"/>
</dbReference>
<keyword evidence="2" id="KW-0677">Repeat</keyword>
<dbReference type="Gene3D" id="2.60.40.790">
    <property type="match status" value="1"/>
</dbReference>
<dbReference type="InterPro" id="IPR007051">
    <property type="entry name" value="CHORD_dom"/>
</dbReference>
<keyword evidence="3" id="KW-0862">Zinc</keyword>
<name>A0A8H4LBB0_9HYPO</name>
<protein>
    <submittedName>
        <fullName evidence="7">Zinc-binding</fullName>
    </submittedName>
</protein>
<evidence type="ECO:0000256" key="3">
    <source>
        <dbReference type="ARBA" id="ARBA00022833"/>
    </source>
</evidence>
<dbReference type="GO" id="GO:0046872">
    <property type="term" value="F:metal ion binding"/>
    <property type="evidence" value="ECO:0007669"/>
    <property type="project" value="UniProtKB-KW"/>
</dbReference>
<feature type="domain" description="CHORD" evidence="6">
    <location>
        <begin position="24"/>
        <end position="85"/>
    </location>
</feature>
<reference evidence="7 8" key="1">
    <citation type="submission" date="2020-01" db="EMBL/GenBank/DDBJ databases">
        <title>Identification and distribution of gene clusters putatively required for synthesis of sphingolipid metabolism inhibitors in phylogenetically diverse species of the filamentous fungus Fusarium.</title>
        <authorList>
            <person name="Kim H.-S."/>
            <person name="Busman M."/>
            <person name="Brown D.W."/>
            <person name="Divon H."/>
            <person name="Uhlig S."/>
            <person name="Proctor R.H."/>
        </authorList>
    </citation>
    <scope>NUCLEOTIDE SEQUENCE [LARGE SCALE GENOMIC DNA]</scope>
    <source>
        <strain evidence="7 8">NRRL 20459</strain>
    </source>
</reference>
<dbReference type="EMBL" id="JAADYS010001190">
    <property type="protein sequence ID" value="KAF4464439.1"/>
    <property type="molecule type" value="Genomic_DNA"/>
</dbReference>
<evidence type="ECO:0000256" key="1">
    <source>
        <dbReference type="ARBA" id="ARBA00022723"/>
    </source>
</evidence>
<organism evidence="7 8">
    <name type="scientific">Fusarium albosuccineum</name>
    <dbReference type="NCBI Taxonomy" id="1237068"/>
    <lineage>
        <taxon>Eukaryota</taxon>
        <taxon>Fungi</taxon>
        <taxon>Dikarya</taxon>
        <taxon>Ascomycota</taxon>
        <taxon>Pezizomycotina</taxon>
        <taxon>Sordariomycetes</taxon>
        <taxon>Hypocreomycetidae</taxon>
        <taxon>Hypocreales</taxon>
        <taxon>Nectriaceae</taxon>
        <taxon>Fusarium</taxon>
        <taxon>Fusarium decemcellulare species complex</taxon>
    </lineage>
</organism>
<dbReference type="AlphaFoldDB" id="A0A8H4LBB0"/>
<dbReference type="InterPro" id="IPR039790">
    <property type="entry name" value="CHRD1"/>
</dbReference>
<dbReference type="CDD" id="cd06466">
    <property type="entry name" value="p23_CS_SGT1_like"/>
    <property type="match status" value="1"/>
</dbReference>
<evidence type="ECO:0000313" key="8">
    <source>
        <dbReference type="Proteomes" id="UP000554235"/>
    </source>
</evidence>
<dbReference type="Gene3D" id="4.10.1130.20">
    <property type="match status" value="1"/>
</dbReference>
<keyword evidence="8" id="KW-1185">Reference proteome</keyword>
<dbReference type="OrthoDB" id="1898560at2759"/>
<evidence type="ECO:0000256" key="4">
    <source>
        <dbReference type="SAM" id="MobiDB-lite"/>
    </source>
</evidence>
<dbReference type="InterPro" id="IPR007052">
    <property type="entry name" value="CS_dom"/>
</dbReference>
<dbReference type="Pfam" id="PF04969">
    <property type="entry name" value="CS"/>
    <property type="match status" value="1"/>
</dbReference>
<dbReference type="Proteomes" id="UP000554235">
    <property type="component" value="Unassembled WGS sequence"/>
</dbReference>
<evidence type="ECO:0000259" key="6">
    <source>
        <dbReference type="PROSITE" id="PS51401"/>
    </source>
</evidence>
<sequence length="211" mass="23178">TPPPPAPESEDDDPSLEIPDGAACKRKTCGATYKKGSSRDEEECVHHPGVPIFHEGSKGYSCCKRRVLEFDQFMKIEGCKTKSRHLFVGSGKNGNGDSEEILSTVRHDFYQTPANVIASFFLKKINKDTAKIELQPKQLVLDLTTTDPTPKRYKAEIPLFASIDPEKSSYKVLGTKLELALAKSDGTSWPVLRGDEALTGEILQIGRAGRA</sequence>
<feature type="domain" description="CS" evidence="5">
    <location>
        <begin position="102"/>
        <end position="193"/>
    </location>
</feature>
<proteinExistence type="predicted"/>
<evidence type="ECO:0000259" key="5">
    <source>
        <dbReference type="PROSITE" id="PS51203"/>
    </source>
</evidence>
<feature type="region of interest" description="Disordered" evidence="4">
    <location>
        <begin position="1"/>
        <end position="21"/>
    </location>
</feature>